<protein>
    <submittedName>
        <fullName evidence="3">Uncharacterized protein</fullName>
    </submittedName>
</protein>
<dbReference type="PANTHER" id="PTHR31516:SF17">
    <property type="entry name" value="STABILIZER OF AXONEMAL MICROTUBULES 2"/>
    <property type="match status" value="1"/>
</dbReference>
<evidence type="ECO:0000256" key="2">
    <source>
        <dbReference type="SAM" id="MobiDB-lite"/>
    </source>
</evidence>
<dbReference type="GO" id="GO:0036126">
    <property type="term" value="C:sperm flagellum"/>
    <property type="evidence" value="ECO:0007669"/>
    <property type="project" value="TreeGrafter"/>
</dbReference>
<dbReference type="GO" id="GO:0036064">
    <property type="term" value="C:ciliary basal body"/>
    <property type="evidence" value="ECO:0007669"/>
    <property type="project" value="TreeGrafter"/>
</dbReference>
<comment type="caution">
    <text evidence="3">The sequence shown here is derived from an EMBL/GenBank/DDBJ whole genome shotgun (WGS) entry which is preliminary data.</text>
</comment>
<name>A0AAV7X763_9NEOP</name>
<dbReference type="AlphaFoldDB" id="A0AAV7X763"/>
<sequence>MRPCLAMSGTTVYNTSFMTNCEDARRCAYKRPDHGDLIGMGAANDGLSCYGASFEPTEGHVHIQRPEPSKPGDNLRTGVGEVAKETINKMSYPGWSVPPPTAIVPPPSILATRGPVSRVTTTRHDYTAKGADKPALIVPEGEIKISNRPLEGRTTAQLSFQGPDYTRFEPSQSFKPKQEYCPTEGGATGDTVCRLSYQPVPLAPKEHLPWAAKKKYEPPSTAMDGQTVYNQSFMTNCEDARRCAYKRPDHGDLIGMGAANDGLSCYGASFEPTEGHVHIQRPEPSKPGDNLRTGVGEVAKETINKMSYPGWSVPPPTAIVPPPSILATRGPVSRVTTTRHDYTAKGADKPALIVPEGEIKISNRPLEGKTTAAMSFMEPDMSLFSRQQSYAPARCYNPSASPFDGTTVARMSFTGEQPEGPLIVAARGRPSLPPLSEEERAKVCSPVPSPPCTPKPTSPGAALQPWAPDPTVCHPRREFEICRPQQGTGFQGVPNVKDFYRK</sequence>
<dbReference type="GO" id="GO:0005814">
    <property type="term" value="C:centriole"/>
    <property type="evidence" value="ECO:0007669"/>
    <property type="project" value="TreeGrafter"/>
</dbReference>
<dbReference type="GO" id="GO:0008017">
    <property type="term" value="F:microtubule binding"/>
    <property type="evidence" value="ECO:0007669"/>
    <property type="project" value="InterPro"/>
</dbReference>
<feature type="region of interest" description="Disordered" evidence="2">
    <location>
        <begin position="442"/>
        <end position="469"/>
    </location>
</feature>
<reference evidence="3" key="1">
    <citation type="submission" date="2022-12" db="EMBL/GenBank/DDBJ databases">
        <title>Chromosome-level genome assembly of the bean flower thrips Megalurothrips usitatus.</title>
        <authorList>
            <person name="Ma L."/>
            <person name="Liu Q."/>
            <person name="Li H."/>
            <person name="Cai W."/>
        </authorList>
    </citation>
    <scope>NUCLEOTIDE SEQUENCE</scope>
    <source>
        <strain evidence="3">Cailab_2022a</strain>
    </source>
</reference>
<feature type="compositionally biased region" description="Pro residues" evidence="2">
    <location>
        <begin position="447"/>
        <end position="457"/>
    </location>
</feature>
<evidence type="ECO:0000313" key="4">
    <source>
        <dbReference type="Proteomes" id="UP001075354"/>
    </source>
</evidence>
<evidence type="ECO:0000256" key="1">
    <source>
        <dbReference type="ARBA" id="ARBA00008738"/>
    </source>
</evidence>
<evidence type="ECO:0000313" key="3">
    <source>
        <dbReference type="EMBL" id="KAJ1520267.1"/>
    </source>
</evidence>
<dbReference type="Proteomes" id="UP001075354">
    <property type="component" value="Chromosome 15"/>
</dbReference>
<gene>
    <name evidence="3" type="ORF">ONE63_004471</name>
</gene>
<proteinExistence type="inferred from homology"/>
<dbReference type="InterPro" id="IPR033336">
    <property type="entry name" value="SAXO1/2"/>
</dbReference>
<dbReference type="GO" id="GO:0005879">
    <property type="term" value="C:axonemal microtubule"/>
    <property type="evidence" value="ECO:0007669"/>
    <property type="project" value="TreeGrafter"/>
</dbReference>
<dbReference type="EMBL" id="JAPTSV010000015">
    <property type="protein sequence ID" value="KAJ1520267.1"/>
    <property type="molecule type" value="Genomic_DNA"/>
</dbReference>
<keyword evidence="4" id="KW-1185">Reference proteome</keyword>
<organism evidence="3 4">
    <name type="scientific">Megalurothrips usitatus</name>
    <name type="common">bean blossom thrips</name>
    <dbReference type="NCBI Taxonomy" id="439358"/>
    <lineage>
        <taxon>Eukaryota</taxon>
        <taxon>Metazoa</taxon>
        <taxon>Ecdysozoa</taxon>
        <taxon>Arthropoda</taxon>
        <taxon>Hexapoda</taxon>
        <taxon>Insecta</taxon>
        <taxon>Pterygota</taxon>
        <taxon>Neoptera</taxon>
        <taxon>Paraneoptera</taxon>
        <taxon>Thysanoptera</taxon>
        <taxon>Terebrantia</taxon>
        <taxon>Thripoidea</taxon>
        <taxon>Thripidae</taxon>
        <taxon>Megalurothrips</taxon>
    </lineage>
</organism>
<comment type="similarity">
    <text evidence="1">Belongs to the FAM154 family.</text>
</comment>
<accession>A0AAV7X763</accession>
<dbReference type="PANTHER" id="PTHR31516">
    <property type="entry name" value="STABILIZER OF AXONEMAL MICROTUBULES 2"/>
    <property type="match status" value="1"/>
</dbReference>